<keyword evidence="6" id="KW-0443">Lipid metabolism</keyword>
<dbReference type="InterPro" id="IPR051406">
    <property type="entry name" value="PLD_domain"/>
</dbReference>
<evidence type="ECO:0000256" key="5">
    <source>
        <dbReference type="ARBA" id="ARBA00022963"/>
    </source>
</evidence>
<keyword evidence="5" id="KW-0442">Lipid degradation</keyword>
<dbReference type="Proteomes" id="UP000230179">
    <property type="component" value="Unassembled WGS sequence"/>
</dbReference>
<dbReference type="PANTHER" id="PTHR43856:SF1">
    <property type="entry name" value="MITOCHONDRIAL CARDIOLIPIN HYDROLASE"/>
    <property type="match status" value="1"/>
</dbReference>
<dbReference type="AlphaFoldDB" id="A0A2H0U9N5"/>
<dbReference type="GO" id="GO:0004630">
    <property type="term" value="F:phospholipase D activity"/>
    <property type="evidence" value="ECO:0007669"/>
    <property type="project" value="UniProtKB-EC"/>
</dbReference>
<accession>A0A2H0U9N5</accession>
<evidence type="ECO:0000313" key="8">
    <source>
        <dbReference type="EMBL" id="PIR83070.1"/>
    </source>
</evidence>
<dbReference type="EC" id="3.1.4.4" evidence="3"/>
<feature type="domain" description="Phospholipase D-like" evidence="7">
    <location>
        <begin position="66"/>
        <end position="188"/>
    </location>
</feature>
<dbReference type="GO" id="GO:0016891">
    <property type="term" value="F:RNA endonuclease activity producing 5'-phosphomonoesters, hydrolytic mechanism"/>
    <property type="evidence" value="ECO:0007669"/>
    <property type="project" value="TreeGrafter"/>
</dbReference>
<evidence type="ECO:0000313" key="9">
    <source>
        <dbReference type="Proteomes" id="UP000230179"/>
    </source>
</evidence>
<evidence type="ECO:0000259" key="7">
    <source>
        <dbReference type="Pfam" id="PF13091"/>
    </source>
</evidence>
<comment type="catalytic activity">
    <reaction evidence="1">
        <text>a 1,2-diacyl-sn-glycero-3-phosphocholine + H2O = a 1,2-diacyl-sn-glycero-3-phosphate + choline + H(+)</text>
        <dbReference type="Rhea" id="RHEA:14445"/>
        <dbReference type="ChEBI" id="CHEBI:15354"/>
        <dbReference type="ChEBI" id="CHEBI:15377"/>
        <dbReference type="ChEBI" id="CHEBI:15378"/>
        <dbReference type="ChEBI" id="CHEBI:57643"/>
        <dbReference type="ChEBI" id="CHEBI:58608"/>
        <dbReference type="EC" id="3.1.4.4"/>
    </reaction>
</comment>
<dbReference type="GO" id="GO:0016042">
    <property type="term" value="P:lipid catabolic process"/>
    <property type="evidence" value="ECO:0007669"/>
    <property type="project" value="UniProtKB-KW"/>
</dbReference>
<sequence>MTALRKRVIAALILCAAAGVIGYSLGVATVPPAGAPHIAASTVTAPSPGSLRIIYSLDQKQNDKEIIALIDGAKTHIYFAIYTFTLTDIAEALARAKARGVDVRGVVDSGQAVEKFSAPVMQILNAANIPIVVERHATGNGIMHIKMIVTDRAYALGSYNWTASATNINDEILEIGTDPATRKIYEDILLKLLHAYRGNTAAQAAVSIGTINYTEAPQHIGEIASVRGVLVDTYTSKTSTVFLDFCQSYKNCPFSGVIFSSDAKKFPDLETYVGKTITLTGKISSYQGKAEIVLNTPSQISRP</sequence>
<evidence type="ECO:0000256" key="4">
    <source>
        <dbReference type="ARBA" id="ARBA00022801"/>
    </source>
</evidence>
<evidence type="ECO:0000256" key="1">
    <source>
        <dbReference type="ARBA" id="ARBA00000798"/>
    </source>
</evidence>
<protein>
    <recommendedName>
        <fullName evidence="3">phospholipase D</fullName>
        <ecNumber evidence="3">3.1.4.4</ecNumber>
    </recommendedName>
</protein>
<evidence type="ECO:0000256" key="6">
    <source>
        <dbReference type="ARBA" id="ARBA00023098"/>
    </source>
</evidence>
<dbReference type="PANTHER" id="PTHR43856">
    <property type="entry name" value="CARDIOLIPIN HYDROLASE"/>
    <property type="match status" value="1"/>
</dbReference>
<gene>
    <name evidence="8" type="ORF">COU19_02800</name>
</gene>
<organism evidence="8 9">
    <name type="scientific">Candidatus Kaiserbacteria bacterium CG10_big_fil_rev_8_21_14_0_10_56_12</name>
    <dbReference type="NCBI Taxonomy" id="1974611"/>
    <lineage>
        <taxon>Bacteria</taxon>
        <taxon>Candidatus Kaiseribacteriota</taxon>
    </lineage>
</organism>
<comment type="similarity">
    <text evidence="2">Belongs to the phospholipase D family.</text>
</comment>
<dbReference type="Pfam" id="PF13091">
    <property type="entry name" value="PLDc_2"/>
    <property type="match status" value="1"/>
</dbReference>
<dbReference type="Gene3D" id="3.30.870.10">
    <property type="entry name" value="Endonuclease Chain A"/>
    <property type="match status" value="1"/>
</dbReference>
<dbReference type="EMBL" id="PFBL01000021">
    <property type="protein sequence ID" value="PIR83070.1"/>
    <property type="molecule type" value="Genomic_DNA"/>
</dbReference>
<reference evidence="9" key="1">
    <citation type="submission" date="2017-09" db="EMBL/GenBank/DDBJ databases">
        <title>Depth-based differentiation of microbial function through sediment-hosted aquifers and enrichment of novel symbionts in the deep terrestrial subsurface.</title>
        <authorList>
            <person name="Probst A.J."/>
            <person name="Ladd B."/>
            <person name="Jarett J.K."/>
            <person name="Geller-Mcgrath D.E."/>
            <person name="Sieber C.M.K."/>
            <person name="Emerson J.B."/>
            <person name="Anantharaman K."/>
            <person name="Thomas B.C."/>
            <person name="Malmstrom R."/>
            <person name="Stieglmeier M."/>
            <person name="Klingl A."/>
            <person name="Woyke T."/>
            <person name="Ryan C.M."/>
            <person name="Banfield J.F."/>
        </authorList>
    </citation>
    <scope>NUCLEOTIDE SEQUENCE [LARGE SCALE GENOMIC DNA]</scope>
</reference>
<evidence type="ECO:0000256" key="2">
    <source>
        <dbReference type="ARBA" id="ARBA00008664"/>
    </source>
</evidence>
<keyword evidence="4" id="KW-0378">Hydrolase</keyword>
<comment type="caution">
    <text evidence="8">The sequence shown here is derived from an EMBL/GenBank/DDBJ whole genome shotgun (WGS) entry which is preliminary data.</text>
</comment>
<dbReference type="InterPro" id="IPR025202">
    <property type="entry name" value="PLD-like_dom"/>
</dbReference>
<proteinExistence type="inferred from homology"/>
<dbReference type="SUPFAM" id="SSF56024">
    <property type="entry name" value="Phospholipase D/nuclease"/>
    <property type="match status" value="1"/>
</dbReference>
<name>A0A2H0U9N5_9BACT</name>
<evidence type="ECO:0000256" key="3">
    <source>
        <dbReference type="ARBA" id="ARBA00012027"/>
    </source>
</evidence>